<keyword evidence="2" id="KW-0813">Transport</keyword>
<keyword evidence="6" id="KW-0406">Ion transport</keyword>
<keyword evidence="5" id="KW-1133">Transmembrane helix</keyword>
<dbReference type="PANTHER" id="PTHR33281:SF19">
    <property type="entry name" value="VOLTAGE-DEPENDENT ANION CHANNEL-FORMING PROTEIN YNEE"/>
    <property type="match status" value="1"/>
</dbReference>
<feature type="compositionally biased region" description="Pro residues" evidence="8">
    <location>
        <begin position="431"/>
        <end position="442"/>
    </location>
</feature>
<evidence type="ECO:0000256" key="1">
    <source>
        <dbReference type="ARBA" id="ARBA00004651"/>
    </source>
</evidence>
<feature type="region of interest" description="Disordered" evidence="8">
    <location>
        <begin position="424"/>
        <end position="481"/>
    </location>
</feature>
<protein>
    <recommendedName>
        <fullName evidence="11">Bestrophin homolog</fullName>
    </recommendedName>
</protein>
<feature type="region of interest" description="Disordered" evidence="8">
    <location>
        <begin position="95"/>
        <end position="115"/>
    </location>
</feature>
<dbReference type="OrthoDB" id="1368at2759"/>
<accession>K0T2D8</accession>
<dbReference type="GO" id="GO:0005886">
    <property type="term" value="C:plasma membrane"/>
    <property type="evidence" value="ECO:0007669"/>
    <property type="project" value="UniProtKB-SubCell"/>
</dbReference>
<evidence type="ECO:0000313" key="9">
    <source>
        <dbReference type="EMBL" id="EJK71324.1"/>
    </source>
</evidence>
<keyword evidence="3" id="KW-1003">Cell membrane</keyword>
<evidence type="ECO:0000256" key="6">
    <source>
        <dbReference type="ARBA" id="ARBA00023065"/>
    </source>
</evidence>
<comment type="caution">
    <text evidence="9">The sequence shown here is derived from an EMBL/GenBank/DDBJ whole genome shotgun (WGS) entry which is preliminary data.</text>
</comment>
<evidence type="ECO:0000313" key="10">
    <source>
        <dbReference type="Proteomes" id="UP000266841"/>
    </source>
</evidence>
<sequence length="481" mass="53250">MTTIHPRPRTAQDDDTPTRKDSDGRGLNLGACFKEIWRGDIAPAPDNNLEQDQRSTMRLSYQFQSTTKDVTFIVSSKTYRPAWLVGGFFPRPTGDIAETDQARGGSLDPADRSNTKPWTLEDWERHTVPSVWRYMQHISMWPTSTTTHCILPAVFIEMAWTALVLVFAKHSRHAHAVPRLPTTLISASVSPIALLLSIRANQALNRLLEARKAWGLMGRCIRSITGVLTAYCVIGTGDEVENSETNLRPMESSLLVMRYLSIFGWTMKAALRNEDDTGIIRCVLPSAEAEWLLSAGVKRPIAIIARVRSLISDICTCQGTPMPPTMNLVLEERLYDLESCFGVCNRLLMSPIPPTFIRHTSRVLCLFLFLLPLQFISGDMSNFAVLVSVAAISYTLVGLDEIGLEIAHTFPMLPLQAMAKTFQSNGEGPAPYDPPGLEPPHAAPEEVARHQVEPVELDRVDRASPGGRRRGGTRGLAGAEH</sequence>
<evidence type="ECO:0000256" key="5">
    <source>
        <dbReference type="ARBA" id="ARBA00022989"/>
    </source>
</evidence>
<evidence type="ECO:0000256" key="2">
    <source>
        <dbReference type="ARBA" id="ARBA00022448"/>
    </source>
</evidence>
<organism evidence="9 10">
    <name type="scientific">Thalassiosira oceanica</name>
    <name type="common">Marine diatom</name>
    <dbReference type="NCBI Taxonomy" id="159749"/>
    <lineage>
        <taxon>Eukaryota</taxon>
        <taxon>Sar</taxon>
        <taxon>Stramenopiles</taxon>
        <taxon>Ochrophyta</taxon>
        <taxon>Bacillariophyta</taxon>
        <taxon>Coscinodiscophyceae</taxon>
        <taxon>Thalassiosirophycidae</taxon>
        <taxon>Thalassiosirales</taxon>
        <taxon>Thalassiosiraceae</taxon>
        <taxon>Thalassiosira</taxon>
    </lineage>
</organism>
<evidence type="ECO:0000256" key="3">
    <source>
        <dbReference type="ARBA" id="ARBA00022475"/>
    </source>
</evidence>
<name>K0T2D8_THAOC</name>
<feature type="region of interest" description="Disordered" evidence="8">
    <location>
        <begin position="1"/>
        <end position="27"/>
    </location>
</feature>
<keyword evidence="7" id="KW-0472">Membrane</keyword>
<feature type="compositionally biased region" description="Basic and acidic residues" evidence="8">
    <location>
        <begin position="10"/>
        <end position="24"/>
    </location>
</feature>
<dbReference type="InterPro" id="IPR044669">
    <property type="entry name" value="YneE/VCCN1/2-like"/>
</dbReference>
<feature type="non-terminal residue" evidence="9">
    <location>
        <position position="481"/>
    </location>
</feature>
<dbReference type="Pfam" id="PF25539">
    <property type="entry name" value="Bestrophin_2"/>
    <property type="match status" value="1"/>
</dbReference>
<keyword evidence="10" id="KW-1185">Reference proteome</keyword>
<dbReference type="GO" id="GO:0005254">
    <property type="term" value="F:chloride channel activity"/>
    <property type="evidence" value="ECO:0007669"/>
    <property type="project" value="InterPro"/>
</dbReference>
<feature type="compositionally biased region" description="Basic and acidic residues" evidence="8">
    <location>
        <begin position="443"/>
        <end position="462"/>
    </location>
</feature>
<evidence type="ECO:0000256" key="4">
    <source>
        <dbReference type="ARBA" id="ARBA00022692"/>
    </source>
</evidence>
<reference evidence="9 10" key="1">
    <citation type="journal article" date="2012" name="Genome Biol.">
        <title>Genome and low-iron response of an oceanic diatom adapted to chronic iron limitation.</title>
        <authorList>
            <person name="Lommer M."/>
            <person name="Specht M."/>
            <person name="Roy A.S."/>
            <person name="Kraemer L."/>
            <person name="Andreson R."/>
            <person name="Gutowska M.A."/>
            <person name="Wolf J."/>
            <person name="Bergner S.V."/>
            <person name="Schilhabel M.B."/>
            <person name="Klostermeier U.C."/>
            <person name="Beiko R.G."/>
            <person name="Rosenstiel P."/>
            <person name="Hippler M."/>
            <person name="Laroche J."/>
        </authorList>
    </citation>
    <scope>NUCLEOTIDE SEQUENCE [LARGE SCALE GENOMIC DNA]</scope>
    <source>
        <strain evidence="9 10">CCMP1005</strain>
    </source>
</reference>
<gene>
    <name evidence="9" type="ORF">THAOC_07253</name>
</gene>
<comment type="subcellular location">
    <subcellularLocation>
        <location evidence="1">Cell membrane</location>
        <topology evidence="1">Multi-pass membrane protein</topology>
    </subcellularLocation>
</comment>
<dbReference type="AlphaFoldDB" id="K0T2D8"/>
<dbReference type="EMBL" id="AGNL01007399">
    <property type="protein sequence ID" value="EJK71324.1"/>
    <property type="molecule type" value="Genomic_DNA"/>
</dbReference>
<evidence type="ECO:0000256" key="7">
    <source>
        <dbReference type="ARBA" id="ARBA00023136"/>
    </source>
</evidence>
<proteinExistence type="predicted"/>
<keyword evidence="4" id="KW-0812">Transmembrane</keyword>
<dbReference type="OMA" id="WGVVPVC"/>
<evidence type="ECO:0000256" key="8">
    <source>
        <dbReference type="SAM" id="MobiDB-lite"/>
    </source>
</evidence>
<dbReference type="eggNOG" id="ENOG502S9SV">
    <property type="taxonomic scope" value="Eukaryota"/>
</dbReference>
<dbReference type="PANTHER" id="PTHR33281">
    <property type="entry name" value="UPF0187 PROTEIN YNEE"/>
    <property type="match status" value="1"/>
</dbReference>
<evidence type="ECO:0008006" key="11">
    <source>
        <dbReference type="Google" id="ProtNLM"/>
    </source>
</evidence>
<dbReference type="Proteomes" id="UP000266841">
    <property type="component" value="Unassembled WGS sequence"/>
</dbReference>